<gene>
    <name evidence="1" type="ORF">J34TS1_10540</name>
</gene>
<name>A0A919Y9G6_9BACL</name>
<reference evidence="1 2" key="1">
    <citation type="submission" date="2021-03" db="EMBL/GenBank/DDBJ databases">
        <title>Antimicrobial resistance genes in bacteria isolated from Japanese honey, and their potential for conferring macrolide and lincosamide resistance in the American foulbrood pathogen Paenibacillus larvae.</title>
        <authorList>
            <person name="Okamoto M."/>
            <person name="Kumagai M."/>
            <person name="Kanamori H."/>
            <person name="Takamatsu D."/>
        </authorList>
    </citation>
    <scope>NUCLEOTIDE SEQUENCE [LARGE SCALE GENOMIC DNA]</scope>
    <source>
        <strain evidence="1 2">J34TS1</strain>
    </source>
</reference>
<evidence type="ECO:0000313" key="1">
    <source>
        <dbReference type="EMBL" id="GIO46289.1"/>
    </source>
</evidence>
<proteinExistence type="predicted"/>
<dbReference type="AlphaFoldDB" id="A0A919Y9G6"/>
<organism evidence="1 2">
    <name type="scientific">Paenibacillus azoreducens</name>
    <dbReference type="NCBI Taxonomy" id="116718"/>
    <lineage>
        <taxon>Bacteria</taxon>
        <taxon>Bacillati</taxon>
        <taxon>Bacillota</taxon>
        <taxon>Bacilli</taxon>
        <taxon>Bacillales</taxon>
        <taxon>Paenibacillaceae</taxon>
        <taxon>Paenibacillus</taxon>
    </lineage>
</organism>
<dbReference type="RefSeq" id="WP_212977330.1">
    <property type="nucleotide sequence ID" value="NZ_AP025343.1"/>
</dbReference>
<protein>
    <submittedName>
        <fullName evidence="1">Uncharacterized protein</fullName>
    </submittedName>
</protein>
<sequence>MPNYIVNNRNQLYIYNGQGLFQIALKPEVQQKFKAMLGGEDAGVIEIDDTIAAKLLKGKRTESAMDGAQAAVAATMVMERDLHSKEMRYVHLGPTSGVLATCFSNENLKELRADDAAEKADPILDLYVRHFLKWSEGTADRSGHKRFLVDLQQSHIIREIQLLSDFPLVEIDVSKQGWSERQDPMEQLTRLETLESRLVHHFVPGDQTWNQIPYKIAVSTNEAYCVGESQINEIIRCSYLNLEHVLSGVYPVGKWVVCENLQQMVEKCARLLFEVVDRSEMVRYDVPFRTIKSLIGRAAVYSMIHHYIPECEETLTIEIQHHCGLDIYGITAIQSGRACTQTQYGTNPELLLNNVLQHYFALLFQNMIQVKEESELGKIIPLQMVPAYLPCGRHDLIKQALNSYFHVRELRSDIFAQANIQVVNLVEKQVQT</sequence>
<comment type="caution">
    <text evidence="1">The sequence shown here is derived from an EMBL/GenBank/DDBJ whole genome shotgun (WGS) entry which is preliminary data.</text>
</comment>
<accession>A0A919Y9G6</accession>
<evidence type="ECO:0000313" key="2">
    <source>
        <dbReference type="Proteomes" id="UP000682811"/>
    </source>
</evidence>
<dbReference type="Proteomes" id="UP000682811">
    <property type="component" value="Unassembled WGS sequence"/>
</dbReference>
<keyword evidence="2" id="KW-1185">Reference proteome</keyword>
<dbReference type="EMBL" id="BORT01000003">
    <property type="protein sequence ID" value="GIO46289.1"/>
    <property type="molecule type" value="Genomic_DNA"/>
</dbReference>